<evidence type="ECO:0000313" key="1">
    <source>
        <dbReference type="EMBL" id="VEE47684.1"/>
    </source>
</evidence>
<dbReference type="EMBL" id="LR134300">
    <property type="protein sequence ID" value="VEE47684.1"/>
    <property type="molecule type" value="Genomic_DNA"/>
</dbReference>
<organism evidence="1 2">
    <name type="scientific">Pseudomonas fluorescens</name>
    <dbReference type="NCBI Taxonomy" id="294"/>
    <lineage>
        <taxon>Bacteria</taxon>
        <taxon>Pseudomonadati</taxon>
        <taxon>Pseudomonadota</taxon>
        <taxon>Gammaproteobacteria</taxon>
        <taxon>Pseudomonadales</taxon>
        <taxon>Pseudomonadaceae</taxon>
        <taxon>Pseudomonas</taxon>
    </lineage>
</organism>
<evidence type="ECO:0000313" key="2">
    <source>
        <dbReference type="Proteomes" id="UP000278078"/>
    </source>
</evidence>
<proteinExistence type="predicted"/>
<reference evidence="1 2" key="1">
    <citation type="submission" date="2018-12" db="EMBL/GenBank/DDBJ databases">
        <authorList>
            <consortium name="Pathogen Informatics"/>
        </authorList>
    </citation>
    <scope>NUCLEOTIDE SEQUENCE [LARGE SCALE GENOMIC DNA]</scope>
    <source>
        <strain evidence="1 2">NCTC10783</strain>
    </source>
</reference>
<protein>
    <submittedName>
        <fullName evidence="1">Uncharacterized protein</fullName>
    </submittedName>
</protein>
<dbReference type="Proteomes" id="UP000278078">
    <property type="component" value="Chromosome"/>
</dbReference>
<dbReference type="AlphaFoldDB" id="A0A3S5E515"/>
<sequence>MQRSLIGRYFYRSPQRSFGSLFMIKSIRNLLYRPPAMPKSGEDFGEYQTNFVNAIRFTESCGLLVERPDWKPHERLEVEGSFLEPALRAAGVRDLTKAAFQCLKWSHYLAPHIEQQLGRKVWLTIGQIWREDQALFSPTWNDLRSWSKQGITIEEMHKPGSAGLNLHAWLTVDSGEVIEPTMMTSIATLYPDTYSHFLCAIGWGQPADILSEHKYFPMAVGAEFAECLHSRSQIGLLASNPQELHSVPMAIVFGN</sequence>
<name>A0A3S5E515_PSEFL</name>
<gene>
    <name evidence="1" type="ORF">NCTC10783_03577</name>
</gene>
<accession>A0A3S5E515</accession>